<dbReference type="RefSeq" id="WP_307532322.1">
    <property type="nucleotide sequence ID" value="NZ_JAUSZI010000003.1"/>
</dbReference>
<accession>A0ABU0TD25</accession>
<dbReference type="InterPro" id="IPR029063">
    <property type="entry name" value="SAM-dependent_MTases_sf"/>
</dbReference>
<evidence type="ECO:0000313" key="2">
    <source>
        <dbReference type="EMBL" id="MDQ1033567.1"/>
    </source>
</evidence>
<dbReference type="SUPFAM" id="SSF53335">
    <property type="entry name" value="S-adenosyl-L-methionine-dependent methyltransferases"/>
    <property type="match status" value="1"/>
</dbReference>
<protein>
    <recommendedName>
        <fullName evidence="4">DNA methylase adenine-specific domain-containing protein</fullName>
    </recommendedName>
</protein>
<name>A0ABU0TD25_9ACTN</name>
<evidence type="ECO:0000313" key="3">
    <source>
        <dbReference type="Proteomes" id="UP001230328"/>
    </source>
</evidence>
<evidence type="ECO:0000256" key="1">
    <source>
        <dbReference type="SAM" id="MobiDB-lite"/>
    </source>
</evidence>
<evidence type="ECO:0008006" key="4">
    <source>
        <dbReference type="Google" id="ProtNLM"/>
    </source>
</evidence>
<keyword evidence="3" id="KW-1185">Reference proteome</keyword>
<proteinExistence type="predicted"/>
<dbReference type="EMBL" id="JAUSZI010000003">
    <property type="protein sequence ID" value="MDQ1033567.1"/>
    <property type="molecule type" value="Genomic_DNA"/>
</dbReference>
<comment type="caution">
    <text evidence="2">The sequence shown here is derived from an EMBL/GenBank/DDBJ whole genome shotgun (WGS) entry which is preliminary data.</text>
</comment>
<sequence>MQLDLFAPDEPPEPDPSQPRIHLSSADTAPPRPERAAVTPALTAARRKRTRTRGLSPTHLALDVAEKVAPTWHRNRIDSLMEVPVGVVAVLSLLRQTDDGPDLTGHLLTFGPQELLDHYRRVWGLLWISRPELVEWAHPLRGWLDEEEQSAKRLAAVHAVTRAALETGLLELTADADPSWRSEADVLGFLVTELRSRGAREALGQVHTPPDMCDLMVRMTLSVEDLPEGAWLGEPTAGTGGLVRAAAQYLRETGRDPRAYVWAMNDLDPISSACCAVNAVVWDLGRRVLISCTDTLHEGDGTERALAERTAVFARRNELIGRAQTIAATYEAVAEVEDLISRGPGPAKAS</sequence>
<dbReference type="Proteomes" id="UP001230328">
    <property type="component" value="Unassembled WGS sequence"/>
</dbReference>
<gene>
    <name evidence="2" type="ORF">QF035_011236</name>
</gene>
<feature type="region of interest" description="Disordered" evidence="1">
    <location>
        <begin position="1"/>
        <end position="53"/>
    </location>
</feature>
<organism evidence="2 3">
    <name type="scientific">Streptomyces umbrinus</name>
    <dbReference type="NCBI Taxonomy" id="67370"/>
    <lineage>
        <taxon>Bacteria</taxon>
        <taxon>Bacillati</taxon>
        <taxon>Actinomycetota</taxon>
        <taxon>Actinomycetes</taxon>
        <taxon>Kitasatosporales</taxon>
        <taxon>Streptomycetaceae</taxon>
        <taxon>Streptomyces</taxon>
        <taxon>Streptomyces phaeochromogenes group</taxon>
    </lineage>
</organism>
<dbReference type="Gene3D" id="3.40.50.150">
    <property type="entry name" value="Vaccinia Virus protein VP39"/>
    <property type="match status" value="1"/>
</dbReference>
<reference evidence="2 3" key="1">
    <citation type="submission" date="2023-07" db="EMBL/GenBank/DDBJ databases">
        <title>Comparative genomics of wheat-associated soil bacteria to identify genetic determinants of phenazine resistance.</title>
        <authorList>
            <person name="Mouncey N."/>
        </authorList>
    </citation>
    <scope>NUCLEOTIDE SEQUENCE [LARGE SCALE GENOMIC DNA]</scope>
    <source>
        <strain evidence="2 3">V2I4</strain>
    </source>
</reference>